<dbReference type="PROSITE" id="PS50928">
    <property type="entry name" value="ABC_TM1"/>
    <property type="match status" value="1"/>
</dbReference>
<feature type="transmembrane region" description="Helical" evidence="7">
    <location>
        <begin position="38"/>
        <end position="56"/>
    </location>
</feature>
<keyword evidence="6 7" id="KW-0472">Membrane</keyword>
<dbReference type="InterPro" id="IPR045621">
    <property type="entry name" value="BPD_transp_1_N"/>
</dbReference>
<feature type="transmembrane region" description="Helical" evidence="7">
    <location>
        <begin position="206"/>
        <end position="227"/>
    </location>
</feature>
<sequence>MTDTALAGTRKSPGDKARARTRRTIPTVRHLARRFGELVVVLLLASFLTFSFASLLPGDPTIAILGPERPPEEYAALRQEMGLDEPFLLRYVTWLWDALHGDLGRTPIPPGGDVMDRILTALPVSAELAFLAVLLAVVIAIPVALFCASHPGGRVDRMLTATVFGVISVPSFLLGLLIIMLLVNQTGLFPRNGWQRLGDAGLAQNLYYAFLPALTLALNEAAIYSRLLRNDLVATLREDFILAAKAKGMPRARVLLREALRPSSLGMVTIAGVSLGRLLGGTVIVETLFGLPGLGSLIVKAASDGDVILMQGAVLVIAFGYVAVNALVDISYTWLDPRIRRERA</sequence>
<evidence type="ECO:0000259" key="9">
    <source>
        <dbReference type="PROSITE" id="PS50928"/>
    </source>
</evidence>
<dbReference type="Proteomes" id="UP001230908">
    <property type="component" value="Unassembled WGS sequence"/>
</dbReference>
<keyword evidence="5 7" id="KW-1133">Transmembrane helix</keyword>
<dbReference type="InterPro" id="IPR000515">
    <property type="entry name" value="MetI-like"/>
</dbReference>
<dbReference type="Pfam" id="PF19300">
    <property type="entry name" value="BPD_transp_1_N"/>
    <property type="match status" value="1"/>
</dbReference>
<evidence type="ECO:0000256" key="1">
    <source>
        <dbReference type="ARBA" id="ARBA00004651"/>
    </source>
</evidence>
<evidence type="ECO:0000313" key="10">
    <source>
        <dbReference type="EMBL" id="MDQ7903714.1"/>
    </source>
</evidence>
<dbReference type="Gene3D" id="1.10.3720.10">
    <property type="entry name" value="MetI-like"/>
    <property type="match status" value="1"/>
</dbReference>
<evidence type="ECO:0000256" key="4">
    <source>
        <dbReference type="ARBA" id="ARBA00022692"/>
    </source>
</evidence>
<accession>A0ABU0ZBA9</accession>
<feature type="transmembrane region" description="Helical" evidence="7">
    <location>
        <begin position="159"/>
        <end position="183"/>
    </location>
</feature>
<organism evidence="10 11">
    <name type="scientific">Phytohabitans maris</name>
    <dbReference type="NCBI Taxonomy" id="3071409"/>
    <lineage>
        <taxon>Bacteria</taxon>
        <taxon>Bacillati</taxon>
        <taxon>Actinomycetota</taxon>
        <taxon>Actinomycetes</taxon>
        <taxon>Micromonosporales</taxon>
        <taxon>Micromonosporaceae</taxon>
    </lineage>
</organism>
<proteinExistence type="inferred from homology"/>
<feature type="domain" description="ABC transmembrane type-1" evidence="9">
    <location>
        <begin position="122"/>
        <end position="328"/>
    </location>
</feature>
<feature type="region of interest" description="Disordered" evidence="8">
    <location>
        <begin position="1"/>
        <end position="20"/>
    </location>
</feature>
<dbReference type="Pfam" id="PF00528">
    <property type="entry name" value="BPD_transp_1"/>
    <property type="match status" value="1"/>
</dbReference>
<evidence type="ECO:0000256" key="8">
    <source>
        <dbReference type="SAM" id="MobiDB-lite"/>
    </source>
</evidence>
<feature type="transmembrane region" description="Helical" evidence="7">
    <location>
        <begin position="309"/>
        <end position="335"/>
    </location>
</feature>
<evidence type="ECO:0000313" key="11">
    <source>
        <dbReference type="Proteomes" id="UP001230908"/>
    </source>
</evidence>
<keyword evidence="4 7" id="KW-0812">Transmembrane</keyword>
<dbReference type="PANTHER" id="PTHR43163">
    <property type="entry name" value="DIPEPTIDE TRANSPORT SYSTEM PERMEASE PROTEIN DPPB-RELATED"/>
    <property type="match status" value="1"/>
</dbReference>
<evidence type="ECO:0000256" key="5">
    <source>
        <dbReference type="ARBA" id="ARBA00022989"/>
    </source>
</evidence>
<dbReference type="CDD" id="cd06261">
    <property type="entry name" value="TM_PBP2"/>
    <property type="match status" value="1"/>
</dbReference>
<gene>
    <name evidence="10" type="ORF">RB614_04185</name>
</gene>
<comment type="subcellular location">
    <subcellularLocation>
        <location evidence="1 7">Cell membrane</location>
        <topology evidence="1 7">Multi-pass membrane protein</topology>
    </subcellularLocation>
</comment>
<keyword evidence="11" id="KW-1185">Reference proteome</keyword>
<evidence type="ECO:0000256" key="7">
    <source>
        <dbReference type="RuleBase" id="RU363032"/>
    </source>
</evidence>
<evidence type="ECO:0000256" key="6">
    <source>
        <dbReference type="ARBA" id="ARBA00023136"/>
    </source>
</evidence>
<feature type="transmembrane region" description="Helical" evidence="7">
    <location>
        <begin position="265"/>
        <end position="289"/>
    </location>
</feature>
<dbReference type="SUPFAM" id="SSF161098">
    <property type="entry name" value="MetI-like"/>
    <property type="match status" value="1"/>
</dbReference>
<dbReference type="RefSeq" id="WP_308710989.1">
    <property type="nucleotide sequence ID" value="NZ_JAVHUY010000003.1"/>
</dbReference>
<dbReference type="InterPro" id="IPR035906">
    <property type="entry name" value="MetI-like_sf"/>
</dbReference>
<dbReference type="PANTHER" id="PTHR43163:SF6">
    <property type="entry name" value="DIPEPTIDE TRANSPORT SYSTEM PERMEASE PROTEIN DPPB-RELATED"/>
    <property type="match status" value="1"/>
</dbReference>
<comment type="similarity">
    <text evidence="7">Belongs to the binding-protein-dependent transport system permease family.</text>
</comment>
<protein>
    <submittedName>
        <fullName evidence="10">ABC transporter permease</fullName>
    </submittedName>
</protein>
<feature type="transmembrane region" description="Helical" evidence="7">
    <location>
        <begin position="128"/>
        <end position="147"/>
    </location>
</feature>
<reference evidence="10 11" key="1">
    <citation type="submission" date="2023-08" db="EMBL/GenBank/DDBJ databases">
        <title>Phytohabitans sansha sp. nov., isolated from marine sediment.</title>
        <authorList>
            <person name="Zhao Y."/>
            <person name="Yi K."/>
        </authorList>
    </citation>
    <scope>NUCLEOTIDE SEQUENCE [LARGE SCALE GENOMIC DNA]</scope>
    <source>
        <strain evidence="10 11">ZYX-F-186</strain>
    </source>
</reference>
<name>A0ABU0ZBA9_9ACTN</name>
<comment type="caution">
    <text evidence="10">The sequence shown here is derived from an EMBL/GenBank/DDBJ whole genome shotgun (WGS) entry which is preliminary data.</text>
</comment>
<dbReference type="EMBL" id="JAVHUY010000003">
    <property type="protein sequence ID" value="MDQ7903714.1"/>
    <property type="molecule type" value="Genomic_DNA"/>
</dbReference>
<evidence type="ECO:0000256" key="2">
    <source>
        <dbReference type="ARBA" id="ARBA00022448"/>
    </source>
</evidence>
<keyword evidence="2 7" id="KW-0813">Transport</keyword>
<evidence type="ECO:0000256" key="3">
    <source>
        <dbReference type="ARBA" id="ARBA00022475"/>
    </source>
</evidence>
<keyword evidence="3" id="KW-1003">Cell membrane</keyword>